<evidence type="ECO:0000256" key="1">
    <source>
        <dbReference type="ARBA" id="ARBA00022737"/>
    </source>
</evidence>
<dbReference type="PANTHER" id="PTHR24171">
    <property type="entry name" value="ANKYRIN REPEAT DOMAIN-CONTAINING PROTEIN 39-RELATED"/>
    <property type="match status" value="1"/>
</dbReference>
<dbReference type="Proteomes" id="UP001333996">
    <property type="component" value="Unassembled WGS sequence"/>
</dbReference>
<dbReference type="RefSeq" id="WP_329509594.1">
    <property type="nucleotide sequence ID" value="NZ_BAAAYZ010000156.1"/>
</dbReference>
<evidence type="ECO:0000256" key="2">
    <source>
        <dbReference type="ARBA" id="ARBA00023043"/>
    </source>
</evidence>
<dbReference type="EMBL" id="JAYWVC010000098">
    <property type="protein sequence ID" value="MED7825172.1"/>
    <property type="molecule type" value="Genomic_DNA"/>
</dbReference>
<protein>
    <submittedName>
        <fullName evidence="4">Ankyrin repeat domain-containing protein</fullName>
    </submittedName>
</protein>
<evidence type="ECO:0000256" key="3">
    <source>
        <dbReference type="PROSITE-ProRule" id="PRU00023"/>
    </source>
</evidence>
<sequence>MTPRPVPSAFPRDEQSSWRRIRRYAVPRWMIEHSEQHRRAGDWAGACAVCLVDVTFTLEDISRAHGGQVAARLEEDLRHLVPDLVRWHLPRALGGRTTLATARTVVLAGYGAADAQLHLTTPAMTKGPQRVSLRFGKPGLGTGSYRSSSGIEDWTVARHLWDARYAHELRERCGGGPDRAPFFLPDGTLRDPAELPVEDPGPDDIAARTEWITLLRERGGVEAGFAAAGIGLDLTPVKISKWHEREALPIMERLALDLAGLDRELRHITARTGEERWLVAGDWSSVVLFERMCPGGDLAARVVGRAGTEGTRALAQGVWRRLPDLDLLRVGGVEPCHLHPLVAASLFPRLPVGEGPVRPPGPDAPQSVRVRCQDAAWHQLTMHEGRLDMPHTEEEQRREQAMRAFGGAVTGCFAVQQAWRSGEGRLPKALRVQRQELFLCVEHGDTPSVLTLLDAGMDPLVRDARGRTLLHVLHLLDHEALLPRLLKAGLDLEAKDRQGRTPLYSVVQDGGSRALVEALLTAGARIDVVAPTDAYSEMDLSLAQTIRRYKRTDLDFLAQRVRAEHPGIGNEWWDEYRDKYADEDEGPEDENQ</sequence>
<keyword evidence="1" id="KW-0677">Repeat</keyword>
<dbReference type="PANTHER" id="PTHR24171:SF8">
    <property type="entry name" value="BRCA1-ASSOCIATED RING DOMAIN PROTEIN 1"/>
    <property type="match status" value="1"/>
</dbReference>
<dbReference type="PROSITE" id="PS50297">
    <property type="entry name" value="ANK_REP_REGION"/>
    <property type="match status" value="1"/>
</dbReference>
<dbReference type="SUPFAM" id="SSF48403">
    <property type="entry name" value="Ankyrin repeat"/>
    <property type="match status" value="1"/>
</dbReference>
<keyword evidence="5" id="KW-1185">Reference proteome</keyword>
<feature type="repeat" description="ANK" evidence="3">
    <location>
        <begin position="498"/>
        <end position="531"/>
    </location>
</feature>
<dbReference type="Pfam" id="PF12796">
    <property type="entry name" value="Ank_2"/>
    <property type="match status" value="1"/>
</dbReference>
<organism evidence="4 5">
    <name type="scientific">Streptomyces chiangmaiensis</name>
    <dbReference type="NCBI Taxonomy" id="766497"/>
    <lineage>
        <taxon>Bacteria</taxon>
        <taxon>Bacillati</taxon>
        <taxon>Actinomycetota</taxon>
        <taxon>Actinomycetes</taxon>
        <taxon>Kitasatosporales</taxon>
        <taxon>Streptomycetaceae</taxon>
        <taxon>Streptomyces</taxon>
    </lineage>
</organism>
<accession>A0ABU7FN75</accession>
<dbReference type="PROSITE" id="PS50088">
    <property type="entry name" value="ANK_REPEAT"/>
    <property type="match status" value="2"/>
</dbReference>
<dbReference type="SMART" id="SM00248">
    <property type="entry name" value="ANK"/>
    <property type="match status" value="3"/>
</dbReference>
<keyword evidence="2 3" id="KW-0040">ANK repeat</keyword>
<feature type="repeat" description="ANK" evidence="3">
    <location>
        <begin position="465"/>
        <end position="497"/>
    </location>
</feature>
<dbReference type="Gene3D" id="1.25.40.20">
    <property type="entry name" value="Ankyrin repeat-containing domain"/>
    <property type="match status" value="1"/>
</dbReference>
<evidence type="ECO:0000313" key="4">
    <source>
        <dbReference type="EMBL" id="MED7825172.1"/>
    </source>
</evidence>
<dbReference type="InterPro" id="IPR036770">
    <property type="entry name" value="Ankyrin_rpt-contain_sf"/>
</dbReference>
<dbReference type="InterPro" id="IPR002110">
    <property type="entry name" value="Ankyrin_rpt"/>
</dbReference>
<proteinExistence type="predicted"/>
<name>A0ABU7FN75_9ACTN</name>
<comment type="caution">
    <text evidence="4">The sequence shown here is derived from an EMBL/GenBank/DDBJ whole genome shotgun (WGS) entry which is preliminary data.</text>
</comment>
<evidence type="ECO:0000313" key="5">
    <source>
        <dbReference type="Proteomes" id="UP001333996"/>
    </source>
</evidence>
<gene>
    <name evidence="4" type="ORF">VXC91_25090</name>
</gene>
<reference evidence="4" key="1">
    <citation type="submission" date="2024-01" db="EMBL/GenBank/DDBJ databases">
        <title>First draft genome sequence data of TA4-1, the type strain of Gram-positive actinobacterium Streptomyces chiangmaiensis.</title>
        <authorList>
            <person name="Yasawong M."/>
            <person name="Nantapong N."/>
        </authorList>
    </citation>
    <scope>NUCLEOTIDE SEQUENCE</scope>
    <source>
        <strain evidence="4">TA4-1</strain>
    </source>
</reference>